<name>B8LG37_MACRS</name>
<accession>B8LG37</accession>
<organism evidence="2">
    <name type="scientific">Macrobrachium rosenbergii</name>
    <name type="common">Giant fresh water prawn</name>
    <dbReference type="NCBI Taxonomy" id="79674"/>
    <lineage>
        <taxon>Eukaryota</taxon>
        <taxon>Metazoa</taxon>
        <taxon>Ecdysozoa</taxon>
        <taxon>Arthropoda</taxon>
        <taxon>Crustacea</taxon>
        <taxon>Multicrustacea</taxon>
        <taxon>Malacostraca</taxon>
        <taxon>Eumalacostraca</taxon>
        <taxon>Eucarida</taxon>
        <taxon>Decapoda</taxon>
        <taxon>Pleocyemata</taxon>
        <taxon>Caridea</taxon>
        <taxon>Palaemonoidea</taxon>
        <taxon>Palaemonidae</taxon>
        <taxon>Macrobrachium</taxon>
    </lineage>
</organism>
<feature type="signal peptide" evidence="1">
    <location>
        <begin position="1"/>
        <end position="22"/>
    </location>
</feature>
<protein>
    <submittedName>
        <fullName evidence="2">Male reproductive-related protein B</fullName>
    </submittedName>
</protein>
<evidence type="ECO:0000313" key="2">
    <source>
        <dbReference type="EMBL" id="ABQ41227.1"/>
    </source>
</evidence>
<sequence>MKDLPIFPLLLGLAFLTLCCHAGDSAGALGGHTVHKRDAEQKAPPFGVMSTCICYPMSAGLPTGFPGKDASPSQLAEWANNQGRVSSSMEAVAESKATADVSAPTYVQVYKDGSVDTKTLE</sequence>
<feature type="chain" id="PRO_5002877025" evidence="1">
    <location>
        <begin position="23"/>
        <end position="121"/>
    </location>
</feature>
<keyword evidence="1" id="KW-0732">Signal</keyword>
<evidence type="ECO:0000256" key="1">
    <source>
        <dbReference type="SAM" id="SignalP"/>
    </source>
</evidence>
<dbReference type="AlphaFoldDB" id="B8LG37"/>
<proteinExistence type="evidence at transcript level"/>
<dbReference type="EMBL" id="EF364530">
    <property type="protein sequence ID" value="ABQ41227.1"/>
    <property type="molecule type" value="mRNA"/>
</dbReference>
<reference evidence="2" key="2">
    <citation type="journal article" date="2009" name="Mol. Biotechnol.">
        <title>Full-length normalization subtractive hybridization: a novel method for generating differentially expressed cDNAs.</title>
        <authorList>
            <person name="Dai Z.M."/>
            <person name="Zhu X.J."/>
            <person name="Yang W.J."/>
        </authorList>
    </citation>
    <scope>NUCLEOTIDE SEQUENCE</scope>
</reference>
<reference evidence="2" key="1">
    <citation type="submission" date="2007-01" db="EMBL/GenBank/DDBJ databases">
        <authorList>
            <person name="Dai Z.-M."/>
            <person name="Zhu X.-J."/>
            <person name="Yang W.-J."/>
        </authorList>
    </citation>
    <scope>NUCLEOTIDE SEQUENCE</scope>
</reference>